<dbReference type="HOGENOM" id="CLU_018544_12_2_1"/>
<name>B0DCN3_LACBS</name>
<dbReference type="KEGG" id="lbc:LACBIDRAFT_327719"/>
<dbReference type="GeneID" id="6077203"/>
<keyword evidence="3" id="KW-1185">Reference proteome</keyword>
<accession>B0DCN3</accession>
<sequence length="596" mass="67108">MLLGHSLQHLACHVASLPPSYRIIYHRLPFSSKSFEYGTILMERVMCYQCTLASTETDWIPPSPVPEILASNAIPSPDQIQAVQESLSTAQTNLSLLDQEISETEAHLSSLNQTRDALQAYTTEHLALVAPCRRLPPELWAEIFMHCSKGLKRTLAPTIRDTFDPKSGPLLLTHVCSWWRVIAISTPALWTSIRLVLPALQPSHANLVNMWIERSCTLPLTVAFIEAKNVPALYPLVHKLERHPLSLLAEQSNRWVDAFFMLPPYDFAWQAFLPIRNNLSQLRSLSIKTVRGSWPVGMAINLFEFAPKLSSLALDHAGAAAIKFWNVPFLSLMFFEVHQGGESTASFESCFLAMRLMPNLKECIIRCNSSFASWPVLPDTTLSQLTCLHITLEQSIFPAPVGLGGMFGALSLPSLSRLDLRLKNTLTVEPPWDHEPFVEFLRRSPSIRKLTLNYSSISSVEFEDILREASGVKHLSIYTNAPDQILTWVVNATEPILPKLRTIKVVDTSANPSAFPESFFPLLSIRGSNYEGPARLKSATLHYRKAVDEQLRNRLLRAANEFLDIVSQHNLRFRIEQPNDIYDSRFHQKPDNGVSI</sequence>
<dbReference type="EMBL" id="DS547103">
    <property type="protein sequence ID" value="EDR07926.1"/>
    <property type="molecule type" value="Genomic_DNA"/>
</dbReference>
<evidence type="ECO:0000313" key="2">
    <source>
        <dbReference type="EMBL" id="EDR07926.1"/>
    </source>
</evidence>
<dbReference type="InParanoid" id="B0DCN3"/>
<dbReference type="Proteomes" id="UP000001194">
    <property type="component" value="Unassembled WGS sequence"/>
</dbReference>
<dbReference type="RefSeq" id="XP_001881715.1">
    <property type="nucleotide sequence ID" value="XM_001881680.1"/>
</dbReference>
<evidence type="ECO:0000256" key="1">
    <source>
        <dbReference type="SAM" id="Coils"/>
    </source>
</evidence>
<feature type="coiled-coil region" evidence="1">
    <location>
        <begin position="80"/>
        <end position="114"/>
    </location>
</feature>
<dbReference type="Gene3D" id="3.80.10.10">
    <property type="entry name" value="Ribonuclease Inhibitor"/>
    <property type="match status" value="1"/>
</dbReference>
<reference evidence="2 3" key="1">
    <citation type="journal article" date="2008" name="Nature">
        <title>The genome of Laccaria bicolor provides insights into mycorrhizal symbiosis.</title>
        <authorList>
            <person name="Martin F."/>
            <person name="Aerts A."/>
            <person name="Ahren D."/>
            <person name="Brun A."/>
            <person name="Danchin E.G.J."/>
            <person name="Duchaussoy F."/>
            <person name="Gibon J."/>
            <person name="Kohler A."/>
            <person name="Lindquist E."/>
            <person name="Pereda V."/>
            <person name="Salamov A."/>
            <person name="Shapiro H.J."/>
            <person name="Wuyts J."/>
            <person name="Blaudez D."/>
            <person name="Buee M."/>
            <person name="Brokstein P."/>
            <person name="Canbaeck B."/>
            <person name="Cohen D."/>
            <person name="Courty P.E."/>
            <person name="Coutinho P.M."/>
            <person name="Delaruelle C."/>
            <person name="Detter J.C."/>
            <person name="Deveau A."/>
            <person name="DiFazio S."/>
            <person name="Duplessis S."/>
            <person name="Fraissinet-Tachet L."/>
            <person name="Lucic E."/>
            <person name="Frey-Klett P."/>
            <person name="Fourrey C."/>
            <person name="Feussner I."/>
            <person name="Gay G."/>
            <person name="Grimwood J."/>
            <person name="Hoegger P.J."/>
            <person name="Jain P."/>
            <person name="Kilaru S."/>
            <person name="Labbe J."/>
            <person name="Lin Y.C."/>
            <person name="Legue V."/>
            <person name="Le Tacon F."/>
            <person name="Marmeisse R."/>
            <person name="Melayah D."/>
            <person name="Montanini B."/>
            <person name="Muratet M."/>
            <person name="Nehls U."/>
            <person name="Niculita-Hirzel H."/>
            <person name="Oudot-Le Secq M.P."/>
            <person name="Peter M."/>
            <person name="Quesneville H."/>
            <person name="Rajashekar B."/>
            <person name="Reich M."/>
            <person name="Rouhier N."/>
            <person name="Schmutz J."/>
            <person name="Yin T."/>
            <person name="Chalot M."/>
            <person name="Henrissat B."/>
            <person name="Kuees U."/>
            <person name="Lucas S."/>
            <person name="Van de Peer Y."/>
            <person name="Podila G.K."/>
            <person name="Polle A."/>
            <person name="Pukkila P.J."/>
            <person name="Richardson P.M."/>
            <person name="Rouze P."/>
            <person name="Sanders I.R."/>
            <person name="Stajich J.E."/>
            <person name="Tunlid A."/>
            <person name="Tuskan G."/>
            <person name="Grigoriev I.V."/>
        </authorList>
    </citation>
    <scope>NUCLEOTIDE SEQUENCE [LARGE SCALE GENOMIC DNA]</scope>
    <source>
        <strain evidence="3">S238N-H82 / ATCC MYA-4686</strain>
    </source>
</reference>
<keyword evidence="1" id="KW-0175">Coiled coil</keyword>
<protein>
    <submittedName>
        <fullName evidence="2">Predicted protein</fullName>
    </submittedName>
</protein>
<evidence type="ECO:0000313" key="3">
    <source>
        <dbReference type="Proteomes" id="UP000001194"/>
    </source>
</evidence>
<dbReference type="OrthoDB" id="3063971at2759"/>
<organism evidence="3">
    <name type="scientific">Laccaria bicolor (strain S238N-H82 / ATCC MYA-4686)</name>
    <name type="common">Bicoloured deceiver</name>
    <name type="synonym">Laccaria laccata var. bicolor</name>
    <dbReference type="NCBI Taxonomy" id="486041"/>
    <lineage>
        <taxon>Eukaryota</taxon>
        <taxon>Fungi</taxon>
        <taxon>Dikarya</taxon>
        <taxon>Basidiomycota</taxon>
        <taxon>Agaricomycotina</taxon>
        <taxon>Agaricomycetes</taxon>
        <taxon>Agaricomycetidae</taxon>
        <taxon>Agaricales</taxon>
        <taxon>Agaricineae</taxon>
        <taxon>Hydnangiaceae</taxon>
        <taxon>Laccaria</taxon>
    </lineage>
</organism>
<proteinExistence type="predicted"/>
<dbReference type="SUPFAM" id="SSF52047">
    <property type="entry name" value="RNI-like"/>
    <property type="match status" value="1"/>
</dbReference>
<dbReference type="InterPro" id="IPR032675">
    <property type="entry name" value="LRR_dom_sf"/>
</dbReference>
<gene>
    <name evidence="2" type="ORF">LACBIDRAFT_327719</name>
</gene>
<dbReference type="AlphaFoldDB" id="B0DCN3"/>